<dbReference type="AlphaFoldDB" id="A0A482X562"/>
<dbReference type="OrthoDB" id="6423726at2759"/>
<reference evidence="1 2" key="1">
    <citation type="journal article" date="2017" name="Gigascience">
        <title>Genome sequence of the small brown planthopper, Laodelphax striatellus.</title>
        <authorList>
            <person name="Zhu J."/>
            <person name="Jiang F."/>
            <person name="Wang X."/>
            <person name="Yang P."/>
            <person name="Bao Y."/>
            <person name="Zhao W."/>
            <person name="Wang W."/>
            <person name="Lu H."/>
            <person name="Wang Q."/>
            <person name="Cui N."/>
            <person name="Li J."/>
            <person name="Chen X."/>
            <person name="Luo L."/>
            <person name="Yu J."/>
            <person name="Kang L."/>
            <person name="Cui F."/>
        </authorList>
    </citation>
    <scope>NUCLEOTIDE SEQUENCE [LARGE SCALE GENOMIC DNA]</scope>
    <source>
        <strain evidence="1">Lst14</strain>
    </source>
</reference>
<protein>
    <submittedName>
        <fullName evidence="1">Uncharacterized protein</fullName>
    </submittedName>
</protein>
<dbReference type="EMBL" id="QKKF02018223">
    <property type="protein sequence ID" value="RZF40540.1"/>
    <property type="molecule type" value="Genomic_DNA"/>
</dbReference>
<dbReference type="Proteomes" id="UP000291343">
    <property type="component" value="Unassembled WGS sequence"/>
</dbReference>
<dbReference type="InParanoid" id="A0A482X562"/>
<name>A0A482X562_LAOST</name>
<accession>A0A482X562</accession>
<organism evidence="1 2">
    <name type="scientific">Laodelphax striatellus</name>
    <name type="common">Small brown planthopper</name>
    <name type="synonym">Delphax striatella</name>
    <dbReference type="NCBI Taxonomy" id="195883"/>
    <lineage>
        <taxon>Eukaryota</taxon>
        <taxon>Metazoa</taxon>
        <taxon>Ecdysozoa</taxon>
        <taxon>Arthropoda</taxon>
        <taxon>Hexapoda</taxon>
        <taxon>Insecta</taxon>
        <taxon>Pterygota</taxon>
        <taxon>Neoptera</taxon>
        <taxon>Paraneoptera</taxon>
        <taxon>Hemiptera</taxon>
        <taxon>Auchenorrhyncha</taxon>
        <taxon>Fulgoroidea</taxon>
        <taxon>Delphacidae</taxon>
        <taxon>Criomorphinae</taxon>
        <taxon>Laodelphax</taxon>
    </lineage>
</organism>
<evidence type="ECO:0000313" key="2">
    <source>
        <dbReference type="Proteomes" id="UP000291343"/>
    </source>
</evidence>
<gene>
    <name evidence="1" type="ORF">LSTR_LSTR000419</name>
</gene>
<keyword evidence="2" id="KW-1185">Reference proteome</keyword>
<proteinExistence type="predicted"/>
<sequence>MGTCLSHLSFKGKNQRSHCLQRSFYQRDTEKVEFQFLVDSGDINETNNVRRLTEEDEGECQEERIQLKSDVVIDQSENQLPESSGANSQGAQPVELRRISRAGPHPWRKFSFSSSTPPSSVDLEWEHEGCAGGSERRLMTSTTTIEDVSNECGSANGGSPVDSLEWDSCEDKAVAGFDPDTELLLQEIERLTAKALKETGGEWADR</sequence>
<comment type="caution">
    <text evidence="1">The sequence shown here is derived from an EMBL/GenBank/DDBJ whole genome shotgun (WGS) entry which is preliminary data.</text>
</comment>
<evidence type="ECO:0000313" key="1">
    <source>
        <dbReference type="EMBL" id="RZF40540.1"/>
    </source>
</evidence>